<organism evidence="2 3">
    <name type="scientific">Tigriopus californicus</name>
    <name type="common">Marine copepod</name>
    <dbReference type="NCBI Taxonomy" id="6832"/>
    <lineage>
        <taxon>Eukaryota</taxon>
        <taxon>Metazoa</taxon>
        <taxon>Ecdysozoa</taxon>
        <taxon>Arthropoda</taxon>
        <taxon>Crustacea</taxon>
        <taxon>Multicrustacea</taxon>
        <taxon>Hexanauplia</taxon>
        <taxon>Copepoda</taxon>
        <taxon>Harpacticoida</taxon>
        <taxon>Harpacticidae</taxon>
        <taxon>Tigriopus</taxon>
    </lineage>
</organism>
<keyword evidence="3" id="KW-1185">Reference proteome</keyword>
<evidence type="ECO:0000313" key="2">
    <source>
        <dbReference type="EMBL" id="TRY70696.1"/>
    </source>
</evidence>
<feature type="compositionally biased region" description="Low complexity" evidence="1">
    <location>
        <begin position="221"/>
        <end position="234"/>
    </location>
</feature>
<reference evidence="2 3" key="1">
    <citation type="journal article" date="2018" name="Nat. Ecol. Evol.">
        <title>Genomic signatures of mitonuclear coevolution across populations of Tigriopus californicus.</title>
        <authorList>
            <person name="Barreto F.S."/>
            <person name="Watson E.T."/>
            <person name="Lima T.G."/>
            <person name="Willett C.S."/>
            <person name="Edmands S."/>
            <person name="Li W."/>
            <person name="Burton R.S."/>
        </authorList>
    </citation>
    <scope>NUCLEOTIDE SEQUENCE [LARGE SCALE GENOMIC DNA]</scope>
    <source>
        <strain evidence="2 3">San Diego</strain>
    </source>
</reference>
<sequence length="464" mass="50371">MFRQSAIHQIKKYTNMWDILGICMVGLCMARAQQSRGEPVFFEDLRTYPFNEKNDQNFVLHSIPPQVNFGFAIRPTSTSDLDFVNQLPTVIEQTQNLNQDTSPRGVSLDPPSASISPTRATIAFGFSYQISVQDDQTAFSGRPGAEVLQLESSSTNFGSIPSNQNTVPTIEQPFSNSIIDLQSGEPPSFQQLTPFSQFGFSNIVSESSIVNPFLGQNGEFSQSSPPTTSATTPPDNVQFGLTNTRPIQTVPTQTISPTNQGVQTSLPSLGIDPFSQASISPSTFTSIVPPLIQNLQPTIDVGSTFANNPADGQVIQTLQQSSSNIRTDGAPQPSLQQPNAINQPEDITGQQPVEPLNPNIQTDDGAGQEPNILPPVAVVPPPVVPTGPQQQGILVNLNQLPTPTPPPAPLVQAPQPDLSSDDCLERVCDQIITGRDLTYERALEILQDEEYLDATDFDVVRRHR</sequence>
<evidence type="ECO:0000313" key="3">
    <source>
        <dbReference type="Proteomes" id="UP000318571"/>
    </source>
</evidence>
<dbReference type="AlphaFoldDB" id="A0A553NZ36"/>
<proteinExistence type="predicted"/>
<feature type="region of interest" description="Disordered" evidence="1">
    <location>
        <begin position="324"/>
        <end position="374"/>
    </location>
</feature>
<dbReference type="EMBL" id="VCGU01000009">
    <property type="protein sequence ID" value="TRY70696.1"/>
    <property type="molecule type" value="Genomic_DNA"/>
</dbReference>
<dbReference type="Proteomes" id="UP000318571">
    <property type="component" value="Chromosome 9"/>
</dbReference>
<evidence type="ECO:0000256" key="1">
    <source>
        <dbReference type="SAM" id="MobiDB-lite"/>
    </source>
</evidence>
<gene>
    <name evidence="2" type="ORF">TCAL_16353</name>
</gene>
<protein>
    <submittedName>
        <fullName evidence="2">Uncharacterized protein</fullName>
    </submittedName>
</protein>
<comment type="caution">
    <text evidence="2">The sequence shown here is derived from an EMBL/GenBank/DDBJ whole genome shotgun (WGS) entry which is preliminary data.</text>
</comment>
<feature type="compositionally biased region" description="Polar residues" evidence="1">
    <location>
        <begin position="333"/>
        <end position="342"/>
    </location>
</feature>
<feature type="region of interest" description="Disordered" evidence="1">
    <location>
        <begin position="215"/>
        <end position="237"/>
    </location>
</feature>
<accession>A0A553NZ36</accession>
<name>A0A553NZ36_TIGCA</name>